<proteinExistence type="predicted"/>
<keyword evidence="2" id="KW-1185">Reference proteome</keyword>
<reference evidence="1 2" key="1">
    <citation type="submission" date="2019-04" db="EMBL/GenBank/DDBJ databases">
        <authorList>
            <consortium name="DOE Joint Genome Institute"/>
            <person name="Mondo S."/>
            <person name="Kjaerbolling I."/>
            <person name="Vesth T."/>
            <person name="Frisvad J.C."/>
            <person name="Nybo J.L."/>
            <person name="Theobald S."/>
            <person name="Kildgaard S."/>
            <person name="Isbrandt T."/>
            <person name="Kuo A."/>
            <person name="Sato A."/>
            <person name="Lyhne E.K."/>
            <person name="Kogle M.E."/>
            <person name="Wiebenga A."/>
            <person name="Kun R.S."/>
            <person name="Lubbers R.J."/>
            <person name="Makela M.R."/>
            <person name="Barry K."/>
            <person name="Chovatia M."/>
            <person name="Clum A."/>
            <person name="Daum C."/>
            <person name="Haridas S."/>
            <person name="He G."/>
            <person name="LaButti K."/>
            <person name="Lipzen A."/>
            <person name="Riley R."/>
            <person name="Salamov A."/>
            <person name="Simmons B.A."/>
            <person name="Magnuson J.K."/>
            <person name="Henrissat B."/>
            <person name="Mortensen U.H."/>
            <person name="Larsen T.O."/>
            <person name="Devries R.P."/>
            <person name="Grigoriev I.V."/>
            <person name="Machida M."/>
            <person name="Baker S.E."/>
            <person name="Andersen M.R."/>
            <person name="Cantor M.N."/>
            <person name="Hua S.X."/>
        </authorList>
    </citation>
    <scope>NUCLEOTIDE SEQUENCE [LARGE SCALE GENOMIC DNA]</scope>
    <source>
        <strain evidence="1 2">CBS 117616</strain>
    </source>
</reference>
<sequence length="335" mass="38470">MPNGPPPNKVIASQFDCPKHMFFEEYIALTHLPLEFRIQWQNTLVQLSFLVIDLKKVETTLFILQTIYQSGPRGTSGTYRESHEIISDDTFTRAFTEKIEDAMQSLDENWECAQSLYSLICLTARVLTLSSNEGIRMTCLRLLADMGMISYSWKSTVNQMVIISPYEAQELYPSIKESKHVTLHLYAPRSSLGLKPLDKLDLYNVSGEVTNALCIPRGFIIELNLFAGQLYLSSYEEYVEVCDFLGVAWQPMGEDSLVATDGFILRQDKNNRAERLESTFRQSPIKFLNFLMSQIRRKGEVIDKTHMGKMFNGIILDRSDFEEPRRVEKDQVLSD</sequence>
<evidence type="ECO:0000313" key="1">
    <source>
        <dbReference type="EMBL" id="KAE8420158.1"/>
    </source>
</evidence>
<organism evidence="1 2">
    <name type="scientific">Aspergillus pseudocaelatus</name>
    <dbReference type="NCBI Taxonomy" id="1825620"/>
    <lineage>
        <taxon>Eukaryota</taxon>
        <taxon>Fungi</taxon>
        <taxon>Dikarya</taxon>
        <taxon>Ascomycota</taxon>
        <taxon>Pezizomycotina</taxon>
        <taxon>Eurotiomycetes</taxon>
        <taxon>Eurotiomycetidae</taxon>
        <taxon>Eurotiales</taxon>
        <taxon>Aspergillaceae</taxon>
        <taxon>Aspergillus</taxon>
        <taxon>Aspergillus subgen. Circumdati</taxon>
    </lineage>
</organism>
<dbReference type="Proteomes" id="UP000325395">
    <property type="component" value="Unassembled WGS sequence"/>
</dbReference>
<evidence type="ECO:0000313" key="2">
    <source>
        <dbReference type="Proteomes" id="UP000325395"/>
    </source>
</evidence>
<accession>A0ABQ6WSW0</accession>
<protein>
    <submittedName>
        <fullName evidence="1">Uncharacterized protein</fullName>
    </submittedName>
</protein>
<dbReference type="EMBL" id="ML735711">
    <property type="protein sequence ID" value="KAE8420158.1"/>
    <property type="molecule type" value="Genomic_DNA"/>
</dbReference>
<gene>
    <name evidence="1" type="ORF">BDV36DRAFT_293556</name>
</gene>
<name>A0ABQ6WSW0_9EURO</name>